<comment type="cofactor">
    <cofactor evidence="3">
        <name>pyridoxal 5'-phosphate</name>
        <dbReference type="ChEBI" id="CHEBI:597326"/>
    </cofactor>
</comment>
<evidence type="ECO:0000259" key="6">
    <source>
        <dbReference type="Pfam" id="PF01168"/>
    </source>
</evidence>
<comment type="similarity">
    <text evidence="2 4">Belongs to the pyridoxal phosphate-binding protein YggS/PROSC family.</text>
</comment>
<evidence type="ECO:0000313" key="7">
    <source>
        <dbReference type="EMBL" id="RYM14462.1"/>
    </source>
</evidence>
<dbReference type="PIRSF" id="PIRSF004848">
    <property type="entry name" value="YBL036c_PLPDEIII"/>
    <property type="match status" value="1"/>
</dbReference>
<dbReference type="RefSeq" id="WP_129925480.1">
    <property type="nucleotide sequence ID" value="NZ_SEOO01000002.1"/>
</dbReference>
<evidence type="ECO:0000256" key="2">
    <source>
        <dbReference type="HAMAP-Rule" id="MF_02087"/>
    </source>
</evidence>
<feature type="region of interest" description="Disordered" evidence="5">
    <location>
        <begin position="223"/>
        <end position="244"/>
    </location>
</feature>
<dbReference type="Pfam" id="PF01168">
    <property type="entry name" value="Ala_racemase_N"/>
    <property type="match status" value="1"/>
</dbReference>
<dbReference type="GO" id="GO:0030170">
    <property type="term" value="F:pyridoxal phosphate binding"/>
    <property type="evidence" value="ECO:0007669"/>
    <property type="project" value="UniProtKB-UniRule"/>
</dbReference>
<feature type="modified residue" description="N6-(pyridoxal phosphate)lysine" evidence="2 3">
    <location>
        <position position="41"/>
    </location>
</feature>
<dbReference type="NCBIfam" id="TIGR00044">
    <property type="entry name" value="YggS family pyridoxal phosphate-dependent enzyme"/>
    <property type="match status" value="1"/>
</dbReference>
<dbReference type="InterPro" id="IPR001608">
    <property type="entry name" value="Ala_racemase_N"/>
</dbReference>
<dbReference type="HAMAP" id="MF_02087">
    <property type="entry name" value="PLP_homeostasis"/>
    <property type="match status" value="1"/>
</dbReference>
<evidence type="ECO:0000256" key="3">
    <source>
        <dbReference type="PIRSR" id="PIRSR004848-1"/>
    </source>
</evidence>
<dbReference type="FunFam" id="3.20.20.10:FF:000018">
    <property type="entry name" value="Pyridoxal phosphate homeostasis protein"/>
    <property type="match status" value="1"/>
</dbReference>
<dbReference type="OrthoDB" id="9804072at2"/>
<comment type="function">
    <text evidence="2">Pyridoxal 5'-phosphate (PLP)-binding protein, which is involved in PLP homeostasis.</text>
</comment>
<dbReference type="Gene3D" id="3.20.20.10">
    <property type="entry name" value="Alanine racemase"/>
    <property type="match status" value="1"/>
</dbReference>
<evidence type="ECO:0000256" key="4">
    <source>
        <dbReference type="RuleBase" id="RU004514"/>
    </source>
</evidence>
<dbReference type="AlphaFoldDB" id="A0A8G1ZK67"/>
<reference evidence="7 8" key="1">
    <citation type="submission" date="2019-02" db="EMBL/GenBank/DDBJ databases">
        <authorList>
            <person name="Feng G."/>
        </authorList>
    </citation>
    <scope>NUCLEOTIDE SEQUENCE [LARGE SCALE GENOMIC DNA]</scope>
    <source>
        <strain evidence="7 8">CCTCC AB 2011146</strain>
    </source>
</reference>
<evidence type="ECO:0000256" key="1">
    <source>
        <dbReference type="ARBA" id="ARBA00022898"/>
    </source>
</evidence>
<proteinExistence type="inferred from homology"/>
<accession>A0A8G1ZK67</accession>
<name>A0A8G1ZK67_9SPHN</name>
<dbReference type="EMBL" id="SEOO01000002">
    <property type="protein sequence ID" value="RYM14462.1"/>
    <property type="molecule type" value="Genomic_DNA"/>
</dbReference>
<dbReference type="PANTHER" id="PTHR10146">
    <property type="entry name" value="PROLINE SYNTHETASE CO-TRANSCRIBED BACTERIAL HOMOLOG PROTEIN"/>
    <property type="match status" value="1"/>
</dbReference>
<dbReference type="CDD" id="cd00635">
    <property type="entry name" value="PLPDE_III_YBL036c_like"/>
    <property type="match status" value="1"/>
</dbReference>
<gene>
    <name evidence="7" type="ORF">EWH12_01535</name>
</gene>
<protein>
    <recommendedName>
        <fullName evidence="2">Pyridoxal phosphate homeostasis protein</fullName>
        <shortName evidence="2">PLP homeostasis protein</shortName>
    </recommendedName>
</protein>
<dbReference type="PANTHER" id="PTHR10146:SF14">
    <property type="entry name" value="PYRIDOXAL PHOSPHATE HOMEOSTASIS PROTEIN"/>
    <property type="match status" value="1"/>
</dbReference>
<feature type="domain" description="Alanine racemase N-terminal" evidence="6">
    <location>
        <begin position="21"/>
        <end position="225"/>
    </location>
</feature>
<dbReference type="Proteomes" id="UP000291572">
    <property type="component" value="Unassembled WGS sequence"/>
</dbReference>
<keyword evidence="1 2" id="KW-0663">Pyridoxal phosphate</keyword>
<dbReference type="InterPro" id="IPR029066">
    <property type="entry name" value="PLP-binding_barrel"/>
</dbReference>
<organism evidence="7 8">
    <name type="scientific">Sphingobium cupriresistens</name>
    <dbReference type="NCBI Taxonomy" id="1132417"/>
    <lineage>
        <taxon>Bacteria</taxon>
        <taxon>Pseudomonadati</taxon>
        <taxon>Pseudomonadota</taxon>
        <taxon>Alphaproteobacteria</taxon>
        <taxon>Sphingomonadales</taxon>
        <taxon>Sphingomonadaceae</taxon>
        <taxon>Sphingobium</taxon>
    </lineage>
</organism>
<sequence>MTTDSLIEAAQRLATLRDSIDRAARLTQRTADAINLIAVSKTHDADAIRPLLHAGQRRFGENRVQEAQEKWPALREEFSAVELHLVGQLQSNKAADAVALFDVIHSLDRPSLLTALARAMDAADKRVPCFIQVNIGAEEQKGGCAIADLPALIAAARAADIPVLGLMCVPPADIEAAPFFALLAKIAREEGLERLSMGMSGDYETAIMLGATDIRVGTALFGERPSPARPVPASGRGMLRNSRA</sequence>
<evidence type="ECO:0000256" key="5">
    <source>
        <dbReference type="SAM" id="MobiDB-lite"/>
    </source>
</evidence>
<comment type="caution">
    <text evidence="7">The sequence shown here is derived from an EMBL/GenBank/DDBJ whole genome shotgun (WGS) entry which is preliminary data.</text>
</comment>
<evidence type="ECO:0000313" key="8">
    <source>
        <dbReference type="Proteomes" id="UP000291572"/>
    </source>
</evidence>
<dbReference type="SUPFAM" id="SSF51419">
    <property type="entry name" value="PLP-binding barrel"/>
    <property type="match status" value="1"/>
</dbReference>
<dbReference type="InterPro" id="IPR011078">
    <property type="entry name" value="PyrdxlP_homeostasis"/>
</dbReference>